<sequence length="79" mass="8727">MTKLTKSSVFKQSAPRAETPMDKTTRAAREILDGEMEHRQVKTARLRKARLEREASPAVEVVAPSTSKARNKPPATAIP</sequence>
<dbReference type="EMBL" id="FOBO01000024">
    <property type="protein sequence ID" value="SEN69348.1"/>
    <property type="molecule type" value="Genomic_DNA"/>
</dbReference>
<dbReference type="AlphaFoldDB" id="A0A1H8INW6"/>
<name>A0A1H8INW6_9RHOB</name>
<dbReference type="RefSeq" id="WP_139194610.1">
    <property type="nucleotide sequence ID" value="NZ_FOBO01000024.1"/>
</dbReference>
<dbReference type="Proteomes" id="UP000182160">
    <property type="component" value="Unassembled WGS sequence"/>
</dbReference>
<evidence type="ECO:0000313" key="2">
    <source>
        <dbReference type="EMBL" id="SEN69348.1"/>
    </source>
</evidence>
<accession>A0A1H8INW6</accession>
<reference evidence="2 3" key="1">
    <citation type="submission" date="2016-10" db="EMBL/GenBank/DDBJ databases">
        <authorList>
            <person name="de Groot N.N."/>
        </authorList>
    </citation>
    <scope>NUCLEOTIDE SEQUENCE [LARGE SCALE GENOMIC DNA]</scope>
    <source>
        <strain evidence="2 3">DSM 11457</strain>
    </source>
</reference>
<protein>
    <submittedName>
        <fullName evidence="2">Uncharacterized protein</fullName>
    </submittedName>
</protein>
<feature type="region of interest" description="Disordered" evidence="1">
    <location>
        <begin position="47"/>
        <end position="79"/>
    </location>
</feature>
<evidence type="ECO:0000256" key="1">
    <source>
        <dbReference type="SAM" id="MobiDB-lite"/>
    </source>
</evidence>
<gene>
    <name evidence="2" type="ORF">SAMN04488077_12428</name>
</gene>
<evidence type="ECO:0000313" key="3">
    <source>
        <dbReference type="Proteomes" id="UP000182160"/>
    </source>
</evidence>
<proteinExistence type="predicted"/>
<organism evidence="2 3">
    <name type="scientific">Roseovarius tolerans</name>
    <dbReference type="NCBI Taxonomy" id="74031"/>
    <lineage>
        <taxon>Bacteria</taxon>
        <taxon>Pseudomonadati</taxon>
        <taxon>Pseudomonadota</taxon>
        <taxon>Alphaproteobacteria</taxon>
        <taxon>Rhodobacterales</taxon>
        <taxon>Roseobacteraceae</taxon>
        <taxon>Roseovarius</taxon>
    </lineage>
</organism>
<feature type="region of interest" description="Disordered" evidence="1">
    <location>
        <begin position="1"/>
        <end position="24"/>
    </location>
</feature>
<feature type="compositionally biased region" description="Polar residues" evidence="1">
    <location>
        <begin position="1"/>
        <end position="11"/>
    </location>
</feature>